<sequence length="191" mass="21739">MVRLWAVSLGDPRLGEETGEARVRQDDLRPGAEVLRWPKGICGRRGAARFYGDIKYENATIRFSPDFTLQVQQKHRSFDDVKRSLRTKDIKYMMIFPARLRVGLGSSVHRPRPGSGWKVGAPLEGKHQGDSKGVAEEQLETLDHRGSVWRRSRLRRGQRPARRRSRREGPKSQEANELPLQDGTRGADMGI</sequence>
<organism evidence="2 3">
    <name type="scientific">Pleurodeles waltl</name>
    <name type="common">Iberian ribbed newt</name>
    <dbReference type="NCBI Taxonomy" id="8319"/>
    <lineage>
        <taxon>Eukaryota</taxon>
        <taxon>Metazoa</taxon>
        <taxon>Chordata</taxon>
        <taxon>Craniata</taxon>
        <taxon>Vertebrata</taxon>
        <taxon>Euteleostomi</taxon>
        <taxon>Amphibia</taxon>
        <taxon>Batrachia</taxon>
        <taxon>Caudata</taxon>
        <taxon>Salamandroidea</taxon>
        <taxon>Salamandridae</taxon>
        <taxon>Pleurodelinae</taxon>
        <taxon>Pleurodeles</taxon>
    </lineage>
</organism>
<proteinExistence type="predicted"/>
<dbReference type="AlphaFoldDB" id="A0AAV7T646"/>
<feature type="region of interest" description="Disordered" evidence="1">
    <location>
        <begin position="107"/>
        <end position="134"/>
    </location>
</feature>
<keyword evidence="3" id="KW-1185">Reference proteome</keyword>
<feature type="region of interest" description="Disordered" evidence="1">
    <location>
        <begin position="148"/>
        <end position="191"/>
    </location>
</feature>
<reference evidence="2" key="1">
    <citation type="journal article" date="2022" name="bioRxiv">
        <title>Sequencing and chromosome-scale assembly of the giantPleurodeles waltlgenome.</title>
        <authorList>
            <person name="Brown T."/>
            <person name="Elewa A."/>
            <person name="Iarovenko S."/>
            <person name="Subramanian E."/>
            <person name="Araus A.J."/>
            <person name="Petzold A."/>
            <person name="Susuki M."/>
            <person name="Suzuki K.-i.T."/>
            <person name="Hayashi T."/>
            <person name="Toyoda A."/>
            <person name="Oliveira C."/>
            <person name="Osipova E."/>
            <person name="Leigh N.D."/>
            <person name="Simon A."/>
            <person name="Yun M.H."/>
        </authorList>
    </citation>
    <scope>NUCLEOTIDE SEQUENCE</scope>
    <source>
        <strain evidence="2">20211129_DDA</strain>
        <tissue evidence="2">Liver</tissue>
    </source>
</reference>
<dbReference type="InterPro" id="IPR042566">
    <property type="entry name" value="L1_C"/>
</dbReference>
<evidence type="ECO:0000256" key="1">
    <source>
        <dbReference type="SAM" id="MobiDB-lite"/>
    </source>
</evidence>
<dbReference type="Proteomes" id="UP001066276">
    <property type="component" value="Chromosome 4_1"/>
</dbReference>
<dbReference type="Gene3D" id="3.30.250.20">
    <property type="entry name" value="L1 transposable element, C-terminal domain"/>
    <property type="match status" value="1"/>
</dbReference>
<dbReference type="EMBL" id="JANPWB010000007">
    <property type="protein sequence ID" value="KAJ1171913.1"/>
    <property type="molecule type" value="Genomic_DNA"/>
</dbReference>
<evidence type="ECO:0000313" key="2">
    <source>
        <dbReference type="EMBL" id="KAJ1171913.1"/>
    </source>
</evidence>
<name>A0AAV7T646_PLEWA</name>
<gene>
    <name evidence="2" type="ORF">NDU88_003770</name>
</gene>
<feature type="compositionally biased region" description="Basic residues" evidence="1">
    <location>
        <begin position="148"/>
        <end position="166"/>
    </location>
</feature>
<accession>A0AAV7T646</accession>
<protein>
    <submittedName>
        <fullName evidence="2">Uncharacterized protein</fullName>
    </submittedName>
</protein>
<evidence type="ECO:0000313" key="3">
    <source>
        <dbReference type="Proteomes" id="UP001066276"/>
    </source>
</evidence>
<feature type="compositionally biased region" description="Basic and acidic residues" evidence="1">
    <location>
        <begin position="124"/>
        <end position="134"/>
    </location>
</feature>
<comment type="caution">
    <text evidence="2">The sequence shown here is derived from an EMBL/GenBank/DDBJ whole genome shotgun (WGS) entry which is preliminary data.</text>
</comment>